<dbReference type="InterPro" id="IPR050689">
    <property type="entry name" value="FKBP-type_PPIase"/>
</dbReference>
<comment type="similarity">
    <text evidence="5">Belongs to the FKBP-type PPIase family. FKBP1 subfamily.</text>
</comment>
<sequence>SSTSQSAPIQIPFQLSVLSFQSSNSPSQSKRINMGVTKQLISPGNGTDKPKQGDTITMEYTGTLYDANAPDNKGKQFDSSVGRGDFQTKIGVGQVIRGWDEGVLSADGGMTLGEKCRLTITGDYAYGSRGFPGLIPPNATLVFDVQLKGINSKMM</sequence>
<evidence type="ECO:0000256" key="1">
    <source>
        <dbReference type="ARBA" id="ARBA00000971"/>
    </source>
</evidence>
<accession>A0A3M7H454</accession>
<dbReference type="OrthoDB" id="1902587at2759"/>
<dbReference type="Proteomes" id="UP000281677">
    <property type="component" value="Unassembled WGS sequence"/>
</dbReference>
<dbReference type="EMBL" id="QWIT01000019">
    <property type="protein sequence ID" value="RMZ34624.1"/>
    <property type="molecule type" value="Genomic_DNA"/>
</dbReference>
<dbReference type="InterPro" id="IPR001179">
    <property type="entry name" value="PPIase_FKBP_dom"/>
</dbReference>
<evidence type="ECO:0000313" key="9">
    <source>
        <dbReference type="EMBL" id="RMZ34624.1"/>
    </source>
</evidence>
<keyword evidence="3 6" id="KW-0697">Rotamase</keyword>
<feature type="non-terminal residue" evidence="8">
    <location>
        <position position="1"/>
    </location>
</feature>
<evidence type="ECO:0000256" key="6">
    <source>
        <dbReference type="PROSITE-ProRule" id="PRU00277"/>
    </source>
</evidence>
<evidence type="ECO:0000259" key="7">
    <source>
        <dbReference type="PROSITE" id="PS50059"/>
    </source>
</evidence>
<evidence type="ECO:0000256" key="4">
    <source>
        <dbReference type="ARBA" id="ARBA00023235"/>
    </source>
</evidence>
<dbReference type="InterPro" id="IPR046357">
    <property type="entry name" value="PPIase_dom_sf"/>
</dbReference>
<evidence type="ECO:0000313" key="8">
    <source>
        <dbReference type="EMBL" id="RMZ07807.1"/>
    </source>
</evidence>
<dbReference type="Gene3D" id="3.10.50.40">
    <property type="match status" value="1"/>
</dbReference>
<organism evidence="8 10">
    <name type="scientific">Hortaea werneckii</name>
    <name type="common">Black yeast</name>
    <name type="synonym">Cladosporium werneckii</name>
    <dbReference type="NCBI Taxonomy" id="91943"/>
    <lineage>
        <taxon>Eukaryota</taxon>
        <taxon>Fungi</taxon>
        <taxon>Dikarya</taxon>
        <taxon>Ascomycota</taxon>
        <taxon>Pezizomycotina</taxon>
        <taxon>Dothideomycetes</taxon>
        <taxon>Dothideomycetidae</taxon>
        <taxon>Mycosphaerellales</taxon>
        <taxon>Teratosphaeriaceae</taxon>
        <taxon>Hortaea</taxon>
    </lineage>
</organism>
<evidence type="ECO:0000256" key="3">
    <source>
        <dbReference type="ARBA" id="ARBA00023110"/>
    </source>
</evidence>
<comment type="caution">
    <text evidence="8">The sequence shown here is derived from an EMBL/GenBank/DDBJ whole genome shotgun (WGS) entry which is preliminary data.</text>
</comment>
<dbReference type="AlphaFoldDB" id="A0A3M7H454"/>
<dbReference type="GO" id="GO:0003755">
    <property type="term" value="F:peptidyl-prolyl cis-trans isomerase activity"/>
    <property type="evidence" value="ECO:0007669"/>
    <property type="project" value="UniProtKB-KW"/>
</dbReference>
<dbReference type="SUPFAM" id="SSF54534">
    <property type="entry name" value="FKBP-like"/>
    <property type="match status" value="1"/>
</dbReference>
<comment type="catalytic activity">
    <reaction evidence="1 6">
        <text>[protein]-peptidylproline (omega=180) = [protein]-peptidylproline (omega=0)</text>
        <dbReference type="Rhea" id="RHEA:16237"/>
        <dbReference type="Rhea" id="RHEA-COMP:10747"/>
        <dbReference type="Rhea" id="RHEA-COMP:10748"/>
        <dbReference type="ChEBI" id="CHEBI:83833"/>
        <dbReference type="ChEBI" id="CHEBI:83834"/>
        <dbReference type="EC" id="5.2.1.8"/>
    </reaction>
</comment>
<dbReference type="EMBL" id="QWIS01000094">
    <property type="protein sequence ID" value="RMZ07807.1"/>
    <property type="molecule type" value="Genomic_DNA"/>
</dbReference>
<proteinExistence type="inferred from homology"/>
<dbReference type="PROSITE" id="PS50059">
    <property type="entry name" value="FKBP_PPIASE"/>
    <property type="match status" value="1"/>
</dbReference>
<feature type="domain" description="PPIase FKBP-type" evidence="7">
    <location>
        <begin position="53"/>
        <end position="151"/>
    </location>
</feature>
<dbReference type="GO" id="GO:0005737">
    <property type="term" value="C:cytoplasm"/>
    <property type="evidence" value="ECO:0007669"/>
    <property type="project" value="TreeGrafter"/>
</dbReference>
<dbReference type="FunFam" id="3.10.50.40:FF:000050">
    <property type="entry name" value="Peptidylprolyl isomerase"/>
    <property type="match status" value="1"/>
</dbReference>
<name>A0A3M7H454_HORWE</name>
<dbReference type="VEuPathDB" id="FungiDB:BTJ68_06637"/>
<dbReference type="Pfam" id="PF00254">
    <property type="entry name" value="FKBP_C"/>
    <property type="match status" value="1"/>
</dbReference>
<evidence type="ECO:0000313" key="11">
    <source>
        <dbReference type="Proteomes" id="UP000281677"/>
    </source>
</evidence>
<dbReference type="PANTHER" id="PTHR10516:SF443">
    <property type="entry name" value="FK506-BINDING PROTEIN 59-RELATED"/>
    <property type="match status" value="1"/>
</dbReference>
<gene>
    <name evidence="9" type="ORF">D0859_01246</name>
    <name evidence="8" type="ORF">D0860_04949</name>
</gene>
<evidence type="ECO:0000256" key="5">
    <source>
        <dbReference type="ARBA" id="ARBA00038106"/>
    </source>
</evidence>
<protein>
    <recommendedName>
        <fullName evidence="6">peptidylprolyl isomerase</fullName>
        <ecNumber evidence="6">5.2.1.8</ecNumber>
    </recommendedName>
</protein>
<evidence type="ECO:0000256" key="2">
    <source>
        <dbReference type="ARBA" id="ARBA00002388"/>
    </source>
</evidence>
<dbReference type="Proteomes" id="UP000280598">
    <property type="component" value="Unassembled WGS sequence"/>
</dbReference>
<keyword evidence="4 6" id="KW-0413">Isomerase</keyword>
<comment type="function">
    <text evidence="2">PPIases accelerate the folding of proteins. It catalyzes the cis-trans isomerization of proline imidic peptide bonds in oligopeptides.</text>
</comment>
<evidence type="ECO:0000313" key="10">
    <source>
        <dbReference type="Proteomes" id="UP000280598"/>
    </source>
</evidence>
<reference evidence="10 11" key="1">
    <citation type="journal article" date="2018" name="BMC Genomics">
        <title>Genomic evidence for intraspecific hybridization in a clonal and extremely halotolerant yeast.</title>
        <authorList>
            <person name="Gostincar C."/>
            <person name="Stajich J.E."/>
            <person name="Zupancic J."/>
            <person name="Zalar P."/>
            <person name="Gunde-Cimerman N."/>
        </authorList>
    </citation>
    <scope>NUCLEOTIDE SEQUENCE [LARGE SCALE GENOMIC DNA]</scope>
    <source>
        <strain evidence="9 11">EXF-120</strain>
        <strain evidence="8 10">EXF-562</strain>
    </source>
</reference>
<dbReference type="EC" id="5.2.1.8" evidence="6"/>
<dbReference type="PANTHER" id="PTHR10516">
    <property type="entry name" value="PEPTIDYL-PROLYL CIS-TRANS ISOMERASE"/>
    <property type="match status" value="1"/>
</dbReference>